<sequence>MGNYTHTQLKSKSFKEIQKLYEKEQKWINDFVPLDSEMVKDSGKEDGDSQKQAESNKKRPRAEHDEKSVKKQKLEDEAERKELRECLDIVPGDDIAMDFESLATKYPIIN</sequence>
<comment type="caution">
    <text evidence="2">The sequence shown here is derived from an EMBL/GenBank/DDBJ whole genome shotgun (WGS) entry which is preliminary data.</text>
</comment>
<reference evidence="2" key="1">
    <citation type="journal article" date="2022" name="Int. J. Mol. Sci.">
        <title>Draft Genome of Tanacetum Coccineum: Genomic Comparison of Closely Related Tanacetum-Family Plants.</title>
        <authorList>
            <person name="Yamashiro T."/>
            <person name="Shiraishi A."/>
            <person name="Nakayama K."/>
            <person name="Satake H."/>
        </authorList>
    </citation>
    <scope>NUCLEOTIDE SEQUENCE</scope>
</reference>
<proteinExistence type="predicted"/>
<name>A0ABQ5E8N1_9ASTR</name>
<evidence type="ECO:0000313" key="2">
    <source>
        <dbReference type="EMBL" id="GJT47237.1"/>
    </source>
</evidence>
<dbReference type="EMBL" id="BQNB010016051">
    <property type="protein sequence ID" value="GJT47237.1"/>
    <property type="molecule type" value="Genomic_DNA"/>
</dbReference>
<organism evidence="2 3">
    <name type="scientific">Tanacetum coccineum</name>
    <dbReference type="NCBI Taxonomy" id="301880"/>
    <lineage>
        <taxon>Eukaryota</taxon>
        <taxon>Viridiplantae</taxon>
        <taxon>Streptophyta</taxon>
        <taxon>Embryophyta</taxon>
        <taxon>Tracheophyta</taxon>
        <taxon>Spermatophyta</taxon>
        <taxon>Magnoliopsida</taxon>
        <taxon>eudicotyledons</taxon>
        <taxon>Gunneridae</taxon>
        <taxon>Pentapetalae</taxon>
        <taxon>asterids</taxon>
        <taxon>campanulids</taxon>
        <taxon>Asterales</taxon>
        <taxon>Asteraceae</taxon>
        <taxon>Asteroideae</taxon>
        <taxon>Anthemideae</taxon>
        <taxon>Anthemidinae</taxon>
        <taxon>Tanacetum</taxon>
    </lineage>
</organism>
<keyword evidence="3" id="KW-1185">Reference proteome</keyword>
<evidence type="ECO:0000256" key="1">
    <source>
        <dbReference type="SAM" id="MobiDB-lite"/>
    </source>
</evidence>
<reference evidence="2" key="2">
    <citation type="submission" date="2022-01" db="EMBL/GenBank/DDBJ databases">
        <authorList>
            <person name="Yamashiro T."/>
            <person name="Shiraishi A."/>
            <person name="Satake H."/>
            <person name="Nakayama K."/>
        </authorList>
    </citation>
    <scope>NUCLEOTIDE SEQUENCE</scope>
</reference>
<gene>
    <name evidence="2" type="ORF">Tco_0955952</name>
</gene>
<evidence type="ECO:0000313" key="3">
    <source>
        <dbReference type="Proteomes" id="UP001151760"/>
    </source>
</evidence>
<dbReference type="Proteomes" id="UP001151760">
    <property type="component" value="Unassembled WGS sequence"/>
</dbReference>
<accession>A0ABQ5E8N1</accession>
<protein>
    <submittedName>
        <fullName evidence="2">Uncharacterized protein</fullName>
    </submittedName>
</protein>
<feature type="region of interest" description="Disordered" evidence="1">
    <location>
        <begin position="38"/>
        <end position="80"/>
    </location>
</feature>